<gene>
    <name evidence="3" type="ORF">SAMN05444277_102146</name>
</gene>
<keyword evidence="1" id="KW-0175">Coiled coil</keyword>
<dbReference type="SUPFAM" id="SSF52540">
    <property type="entry name" value="P-loop containing nucleoside triphosphate hydrolases"/>
    <property type="match status" value="1"/>
</dbReference>
<evidence type="ECO:0000256" key="1">
    <source>
        <dbReference type="SAM" id="Coils"/>
    </source>
</evidence>
<proteinExistence type="predicted"/>
<keyword evidence="2" id="KW-1133">Transmembrane helix</keyword>
<keyword evidence="4" id="KW-1185">Reference proteome</keyword>
<reference evidence="3 4" key="1">
    <citation type="submission" date="2016-10" db="EMBL/GenBank/DDBJ databases">
        <authorList>
            <person name="de Groot N.N."/>
        </authorList>
    </citation>
    <scope>NUCLEOTIDE SEQUENCE [LARGE SCALE GENOMIC DNA]</scope>
    <source>
        <strain evidence="3 4">DSM 28286</strain>
    </source>
</reference>
<dbReference type="RefSeq" id="WP_143075761.1">
    <property type="nucleotide sequence ID" value="NZ_FOXQ01000002.1"/>
</dbReference>
<accession>A0A1I5TI56</accession>
<feature type="coiled-coil region" evidence="1">
    <location>
        <begin position="204"/>
        <end position="231"/>
    </location>
</feature>
<dbReference type="STRING" id="1465490.SAMN05444277_102146"/>
<keyword evidence="2" id="KW-0812">Transmembrane</keyword>
<feature type="transmembrane region" description="Helical" evidence="2">
    <location>
        <begin position="181"/>
        <end position="201"/>
    </location>
</feature>
<dbReference type="Proteomes" id="UP000199031">
    <property type="component" value="Unassembled WGS sequence"/>
</dbReference>
<protein>
    <recommendedName>
        <fullName evidence="5">AAA ATPase domain-containing protein</fullName>
    </recommendedName>
</protein>
<evidence type="ECO:0008006" key="5">
    <source>
        <dbReference type="Google" id="ProtNLM"/>
    </source>
</evidence>
<feature type="transmembrane region" description="Helical" evidence="2">
    <location>
        <begin position="140"/>
        <end position="161"/>
    </location>
</feature>
<evidence type="ECO:0000313" key="3">
    <source>
        <dbReference type="EMBL" id="SFP82740.1"/>
    </source>
</evidence>
<name>A0A1I5TI56_9BACT</name>
<evidence type="ECO:0000256" key="2">
    <source>
        <dbReference type="SAM" id="Phobius"/>
    </source>
</evidence>
<sequence length="1351" mass="157431">MPVPDFFIKNVRIPINDDYELTNTPYSYEDSSDKFKMYFEREEMESKFLEFLNNNKGAYLVTGYRGSGKTSFVNRVIKKYNGPGSSKKIVPVFLNLAQSLLTEIDVLRIMVAQVNDKYFDSDEKKNENFIKRVKARKNKFWNTLTIIFLGLLIIGIWKPTLIKNFFIIPFEPSLFIDLLEISLKAACWLILILIFRRYFFLFKKKSFNERKDEVENFNSDLEDKLTFLNKRCYASVTSEKAHSNEFLFTLFNLPYAGRSKKRSETLPAATSKEIEYALSNIIKKLKGRFNFMFVFDELDKIDPPTPTTSYYQEIDFTKNENWNNNYLQSQRNRKQAVINLVAGLKNFITTAEASFVFIAGREMFDASLADVADRQSSLGSIFNYVFNVDSFLKDRDVNTTSLSKTIERYLCGLIFGAEIDRKKEKDLFKCVIDNDNSACETYKIGLLLQNFIIYLTYRTNGSPKKLIKTIHEFIRKDVPVEEEGKGRTIVFKSKHISNEKKRYLYFNYHTQYKIGFINYLYRPFLIKYGRNFKQYSDNIIVSTSYLFDHLLKFHPFGFNISSLELIPEVLSTNKTPTTKEHLKAVVEYLKNSHVKETEVGLFNYKFYNRTLNELSYQSKLFEAESAAFNFTLDESFLIKTHVRNKIKELRSIYAKFNENSSQENNQVHSIALMNNILGDLHFFDQEYDDSIVAYSDAIKPLGNKDIKDFLYQDFITLSISMLKIGLCYEKIVAYEQALAWYSDASEYAIKFLLHKASLTTNENHNIAMTNTISSAAIIELLQVSNQAFLAMAVAEEKMSIESNSAAKLPNSVGKFFDLIEQISKKQIKGINDQTYLVKTNTYLVVGNLFYYRNSIVLPEEGLLPTGTFSRIEENLRQIRTIYGGQLSSNNNKHRFPVFALALYFTALQQLLLSKNIFGHDKNDKEFIYDWGKYNLTNIVDVLKTTNDSFRLEQRFTKFHFRYLAILLSSIGDSILASLKEDNFKKIRPSDLISDYSGSLCVNGIDLKFLNLLNSSPKPSLVLVIKYYYLSAFYFVRRGRSLSASFQLRKILILLKAVLYDKSQVTPIEKAESLTDTEDTVIYFLEILRVYFIKPLLEFANKNAENTENHMAKKFEQKIIDQIKKEKKDQSTLPPNEYFRCNLSNHPEVREIYLLYNYIAKKLGGNAYNNYEDIINSYNAIATQHCRIMELEYYAFICRLRLENESKEEDKITHMIGYISALVNNIRILNFYGSDYMLGFSHQATIYYKIGKFYNKYVDRKSLKKVNEGLKDLFGDEYSYSLYDASYYFSMAKLNYEKALQLHSTGDEYNKSLDEMIYLEDDFNDNAYHFGAALDRYFMINNLFTDRINKCS</sequence>
<dbReference type="Gene3D" id="3.40.50.300">
    <property type="entry name" value="P-loop containing nucleotide triphosphate hydrolases"/>
    <property type="match status" value="1"/>
</dbReference>
<keyword evidence="2" id="KW-0472">Membrane</keyword>
<organism evidence="3 4">
    <name type="scientific">Parafilimonas terrae</name>
    <dbReference type="NCBI Taxonomy" id="1465490"/>
    <lineage>
        <taxon>Bacteria</taxon>
        <taxon>Pseudomonadati</taxon>
        <taxon>Bacteroidota</taxon>
        <taxon>Chitinophagia</taxon>
        <taxon>Chitinophagales</taxon>
        <taxon>Chitinophagaceae</taxon>
        <taxon>Parafilimonas</taxon>
    </lineage>
</organism>
<dbReference type="EMBL" id="FOXQ01000002">
    <property type="protein sequence ID" value="SFP82740.1"/>
    <property type="molecule type" value="Genomic_DNA"/>
</dbReference>
<dbReference type="OrthoDB" id="899965at2"/>
<evidence type="ECO:0000313" key="4">
    <source>
        <dbReference type="Proteomes" id="UP000199031"/>
    </source>
</evidence>
<dbReference type="InterPro" id="IPR027417">
    <property type="entry name" value="P-loop_NTPase"/>
</dbReference>